<reference evidence="1" key="1">
    <citation type="submission" date="2020-03" db="EMBL/GenBank/DDBJ databases">
        <title>A high-quality chromosome-level genome assembly of a woody plant with both climbing and erect habits, Rhamnella rubrinervis.</title>
        <authorList>
            <person name="Lu Z."/>
            <person name="Yang Y."/>
            <person name="Zhu X."/>
            <person name="Sun Y."/>
        </authorList>
    </citation>
    <scope>NUCLEOTIDE SEQUENCE</scope>
    <source>
        <strain evidence="1">BYM</strain>
        <tissue evidence="1">Leaf</tissue>
    </source>
</reference>
<comment type="caution">
    <text evidence="1">The sequence shown here is derived from an EMBL/GenBank/DDBJ whole genome shotgun (WGS) entry which is preliminary data.</text>
</comment>
<dbReference type="Proteomes" id="UP000796880">
    <property type="component" value="Unassembled WGS sequence"/>
</dbReference>
<proteinExistence type="predicted"/>
<dbReference type="EMBL" id="VOIH02000003">
    <property type="protein sequence ID" value="KAF3450407.1"/>
    <property type="molecule type" value="Genomic_DNA"/>
</dbReference>
<name>A0A8K0HD18_9ROSA</name>
<evidence type="ECO:0000313" key="2">
    <source>
        <dbReference type="Proteomes" id="UP000796880"/>
    </source>
</evidence>
<dbReference type="AlphaFoldDB" id="A0A8K0HD18"/>
<protein>
    <submittedName>
        <fullName evidence="1">Uncharacterized protein</fullName>
    </submittedName>
</protein>
<sequence length="227" mass="25112">MVAPSHLMNSAHVRYQWVGDTPSTKSLNRSLGPSTILPLVSSLFPVYISSLVCRDILTDASALNTKNFHLAEPSMLGTARARIQLAPPLSLLLYRAPLLVRQARPSAGSAEVSFLQPSRLPLQTRNKSSDPFSYCQLDVPMNRHASSLNDPIPEVKQGLNQQSVPLCARVNTLHINRFYPRISPLSRTKSIKPASSTIVSLYRDGFLALTFPSRLFVRPPKRSSHTD</sequence>
<accession>A0A8K0HD18</accession>
<gene>
    <name evidence="1" type="ORF">FNV43_RR06488</name>
</gene>
<evidence type="ECO:0000313" key="1">
    <source>
        <dbReference type="EMBL" id="KAF3450407.1"/>
    </source>
</evidence>
<keyword evidence="2" id="KW-1185">Reference proteome</keyword>
<organism evidence="1 2">
    <name type="scientific">Rhamnella rubrinervis</name>
    <dbReference type="NCBI Taxonomy" id="2594499"/>
    <lineage>
        <taxon>Eukaryota</taxon>
        <taxon>Viridiplantae</taxon>
        <taxon>Streptophyta</taxon>
        <taxon>Embryophyta</taxon>
        <taxon>Tracheophyta</taxon>
        <taxon>Spermatophyta</taxon>
        <taxon>Magnoliopsida</taxon>
        <taxon>eudicotyledons</taxon>
        <taxon>Gunneridae</taxon>
        <taxon>Pentapetalae</taxon>
        <taxon>rosids</taxon>
        <taxon>fabids</taxon>
        <taxon>Rosales</taxon>
        <taxon>Rhamnaceae</taxon>
        <taxon>rhamnoid group</taxon>
        <taxon>Rhamneae</taxon>
        <taxon>Rhamnella</taxon>
    </lineage>
</organism>